<reference evidence="1" key="1">
    <citation type="journal article" date="2014" name="Front. Microbiol.">
        <title>High frequency of phylogenetically diverse reductive dehalogenase-homologous genes in deep subseafloor sedimentary metagenomes.</title>
        <authorList>
            <person name="Kawai M."/>
            <person name="Futagami T."/>
            <person name="Toyoda A."/>
            <person name="Takaki Y."/>
            <person name="Nishi S."/>
            <person name="Hori S."/>
            <person name="Arai W."/>
            <person name="Tsubouchi T."/>
            <person name="Morono Y."/>
            <person name="Uchiyama I."/>
            <person name="Ito T."/>
            <person name="Fujiyama A."/>
            <person name="Inagaki F."/>
            <person name="Takami H."/>
        </authorList>
    </citation>
    <scope>NUCLEOTIDE SEQUENCE</scope>
    <source>
        <strain evidence="1">Expedition CK06-06</strain>
    </source>
</reference>
<organism evidence="1">
    <name type="scientific">marine sediment metagenome</name>
    <dbReference type="NCBI Taxonomy" id="412755"/>
    <lineage>
        <taxon>unclassified sequences</taxon>
        <taxon>metagenomes</taxon>
        <taxon>ecological metagenomes</taxon>
    </lineage>
</organism>
<protein>
    <submittedName>
        <fullName evidence="1">Uncharacterized protein</fullName>
    </submittedName>
</protein>
<name>X1SMY5_9ZZZZ</name>
<sequence length="248" mass="27867">FEEAFTGPVRVLQGKQVRVKWPFQDTAGYEFTAMEALEACQQLNTGGQELSDEDHIKSYIVANMASQILYPLFQLNHPLEVIEGIENIIRTPRPVRDPSTKYVLEEAGIDWRTRDGFLHAEYGQSSVGEFMDIGFDLNTKSFLEVAENIKHDYKGLAGSQSVNDFAQNSLALLEGEDEVELDFHPVEKAIFTIMDNGYQFGLDTSDSQLDCFVETVMALDASDISLSLKDLKPFILSQCGIELIFAEY</sequence>
<gene>
    <name evidence="1" type="ORF">S12H4_16205</name>
</gene>
<proteinExistence type="predicted"/>
<dbReference type="EMBL" id="BARW01007821">
    <property type="protein sequence ID" value="GAI76725.1"/>
    <property type="molecule type" value="Genomic_DNA"/>
</dbReference>
<feature type="non-terminal residue" evidence="1">
    <location>
        <position position="1"/>
    </location>
</feature>
<comment type="caution">
    <text evidence="1">The sequence shown here is derived from an EMBL/GenBank/DDBJ whole genome shotgun (WGS) entry which is preliminary data.</text>
</comment>
<evidence type="ECO:0000313" key="1">
    <source>
        <dbReference type="EMBL" id="GAI76725.1"/>
    </source>
</evidence>
<dbReference type="AlphaFoldDB" id="X1SMY5"/>
<accession>X1SMY5</accession>